<reference evidence="2" key="1">
    <citation type="submission" date="2023-10" db="EMBL/GenBank/DDBJ databases">
        <authorList>
            <person name="Chen Y."/>
            <person name="Shah S."/>
            <person name="Dougan E. K."/>
            <person name="Thang M."/>
            <person name="Chan C."/>
        </authorList>
    </citation>
    <scope>NUCLEOTIDE SEQUENCE [LARGE SCALE GENOMIC DNA]</scope>
</reference>
<evidence type="ECO:0000256" key="1">
    <source>
        <dbReference type="SAM" id="MobiDB-lite"/>
    </source>
</evidence>
<keyword evidence="3" id="KW-1185">Reference proteome</keyword>
<accession>A0ABN9ST90</accession>
<evidence type="ECO:0000313" key="2">
    <source>
        <dbReference type="EMBL" id="CAK0835555.1"/>
    </source>
</evidence>
<comment type="caution">
    <text evidence="2">The sequence shown here is derived from an EMBL/GenBank/DDBJ whole genome shotgun (WGS) entry which is preliminary data.</text>
</comment>
<protein>
    <submittedName>
        <fullName evidence="2">Uncharacterized protein</fullName>
    </submittedName>
</protein>
<feature type="region of interest" description="Disordered" evidence="1">
    <location>
        <begin position="24"/>
        <end position="47"/>
    </location>
</feature>
<gene>
    <name evidence="2" type="ORF">PCOR1329_LOCUS32389</name>
</gene>
<proteinExistence type="predicted"/>
<evidence type="ECO:0000313" key="3">
    <source>
        <dbReference type="Proteomes" id="UP001189429"/>
    </source>
</evidence>
<dbReference type="Proteomes" id="UP001189429">
    <property type="component" value="Unassembled WGS sequence"/>
</dbReference>
<name>A0ABN9ST90_9DINO</name>
<dbReference type="EMBL" id="CAUYUJ010013113">
    <property type="protein sequence ID" value="CAK0835555.1"/>
    <property type="molecule type" value="Genomic_DNA"/>
</dbReference>
<sequence>MRYVREAHISDVVRDRLRACRGPTAVARESDQAGATASGPLSQAPRASEADLLALEDKLEAKFGQDVEAKAGAVEARFTQLKSEFRNARHAEENMHQLAGAARGAGVGPRRRLRHEGSPAPAALGHAMRLGVRSLARRPAGHGHPDRGGFEELCTLLPTPGRAGRRRFGGLKIPQAQPWRVCGEVRSLPRPCRPAPRGGGPRGASFARREVVVR</sequence>
<organism evidence="2 3">
    <name type="scientific">Prorocentrum cordatum</name>
    <dbReference type="NCBI Taxonomy" id="2364126"/>
    <lineage>
        <taxon>Eukaryota</taxon>
        <taxon>Sar</taxon>
        <taxon>Alveolata</taxon>
        <taxon>Dinophyceae</taxon>
        <taxon>Prorocentrales</taxon>
        <taxon>Prorocentraceae</taxon>
        <taxon>Prorocentrum</taxon>
    </lineage>
</organism>
<feature type="region of interest" description="Disordered" evidence="1">
    <location>
        <begin position="192"/>
        <end position="214"/>
    </location>
</feature>